<organism evidence="2">
    <name type="scientific">Leucothrix mucor</name>
    <dbReference type="NCBI Taxonomy" id="45248"/>
    <lineage>
        <taxon>Bacteria</taxon>
        <taxon>Pseudomonadati</taxon>
        <taxon>Pseudomonadota</taxon>
        <taxon>Gammaproteobacteria</taxon>
        <taxon>Thiotrichales</taxon>
        <taxon>Thiotrichaceae</taxon>
        <taxon>Leucothrix</taxon>
    </lineage>
</organism>
<dbReference type="Proteomes" id="UP000885750">
    <property type="component" value="Unassembled WGS sequence"/>
</dbReference>
<accession>A0A7V2SYT3</accession>
<proteinExistence type="predicted"/>
<reference evidence="2" key="1">
    <citation type="journal article" date="2020" name="mSystems">
        <title>Genome- and Community-Level Interaction Insights into Carbon Utilization and Element Cycling Functions of Hydrothermarchaeota in Hydrothermal Sediment.</title>
        <authorList>
            <person name="Zhou Z."/>
            <person name="Liu Y."/>
            <person name="Xu W."/>
            <person name="Pan J."/>
            <person name="Luo Z.H."/>
            <person name="Li M."/>
        </authorList>
    </citation>
    <scope>NUCLEOTIDE SEQUENCE [LARGE SCALE GENOMIC DNA]</scope>
    <source>
        <strain evidence="2">HyVt-493</strain>
    </source>
</reference>
<evidence type="ECO:0000256" key="1">
    <source>
        <dbReference type="SAM" id="SignalP"/>
    </source>
</evidence>
<dbReference type="EMBL" id="DRMS01000065">
    <property type="protein sequence ID" value="HFC91517.1"/>
    <property type="molecule type" value="Genomic_DNA"/>
</dbReference>
<comment type="caution">
    <text evidence="2">The sequence shown here is derived from an EMBL/GenBank/DDBJ whole genome shotgun (WGS) entry which is preliminary data.</text>
</comment>
<protein>
    <submittedName>
        <fullName evidence="2">Uncharacterized protein</fullName>
    </submittedName>
</protein>
<dbReference type="AlphaFoldDB" id="A0A7V2SYT3"/>
<evidence type="ECO:0000313" key="2">
    <source>
        <dbReference type="EMBL" id="HFC91517.1"/>
    </source>
</evidence>
<feature type="signal peptide" evidence="1">
    <location>
        <begin position="1"/>
        <end position="23"/>
    </location>
</feature>
<sequence length="420" mass="49309">MKNKLLLLVPILLFAFWSTSLQAAVWKSKNTWSNAWETKYQNWVATNWKPNFFMNPSNQKYYRIPHDCADAIYLMRMVFSYENRLPFVINNANKPTQLLSNDMNQWDALSENQRLRQFMLYINDRVGTRSLVHDTYPIPLSQIRSGDLYVEPGSHSYEIVGITDTGVTVIMSSTTPASPKMMIKLYAYPFFIPKDRKNMTDGYRRFKWPRNIRKPMQQQPGYSAEQYTIAAQTDYNYVAFTDIIAKKLRRRPEPLTEKTKRVLVGLCSFAKERVNYVNDGLNYLRKLRSKRDGHGRSIRNCMNAKEYDYYSTPSRDKRLKRYFEEVLNIAYAGGILKEGKITPQLMARAIFHDNVPAEIERALDKHCRIAAYPHDDHKYINLRQLWNNIAKGKISSDPHAPYENRWGLTDKPFVKQCRTF</sequence>
<name>A0A7V2SYT3_LEUMU</name>
<feature type="chain" id="PRO_5030726189" evidence="1">
    <location>
        <begin position="24"/>
        <end position="420"/>
    </location>
</feature>
<gene>
    <name evidence="2" type="ORF">ENJ51_01745</name>
</gene>
<keyword evidence="1" id="KW-0732">Signal</keyword>